<feature type="region of interest" description="Disordered" evidence="1">
    <location>
        <begin position="450"/>
        <end position="469"/>
    </location>
</feature>
<evidence type="ECO:0000313" key="3">
    <source>
        <dbReference type="Proteomes" id="UP001141552"/>
    </source>
</evidence>
<accession>A0A9Q0JME4</accession>
<protein>
    <submittedName>
        <fullName evidence="2">Uncharacterized protein</fullName>
    </submittedName>
</protein>
<dbReference type="EMBL" id="JAKUCV010001289">
    <property type="protein sequence ID" value="KAJ4847019.1"/>
    <property type="molecule type" value="Genomic_DNA"/>
</dbReference>
<proteinExistence type="predicted"/>
<dbReference type="PANTHER" id="PTHR33984:SF2">
    <property type="entry name" value="OS02G0717600 PROTEIN"/>
    <property type="match status" value="1"/>
</dbReference>
<name>A0A9Q0JME4_9ROSI</name>
<gene>
    <name evidence="2" type="ORF">Tsubulata_006969</name>
</gene>
<dbReference type="PANTHER" id="PTHR33984">
    <property type="entry name" value="OS02G0717600 PROTEIN"/>
    <property type="match status" value="1"/>
</dbReference>
<dbReference type="OrthoDB" id="59661at2759"/>
<evidence type="ECO:0000256" key="1">
    <source>
        <dbReference type="SAM" id="MobiDB-lite"/>
    </source>
</evidence>
<sequence length="495" mass="54060">MTMDRNSPPELAPARDPIRSLPVLSIDCLKGSSKADEWTGDMLQTGDIVEELVVGGSGSSSSSSSGSGLSSSPSSFRAPFKNGKNGVQKILHSSFKNKETSILVRVRRGRDEFAELHACIVPESGYNKRHYILRSIGDPNYAVGFSDRSEAECLEMQASRSSRIVSALSRAKLQDGYVSYPWERRMQESLSVPNSSCFLSILLLPKASDRIASRYNDLEDTLARANAWLNASQASGVPIVFMNIQTESLLTKISGETASSTVNAGSLSDLSNLSHASLYGFEDYHGVDIGVVRAVRLWYAPLCGESAIEIKIKEGDSKLGFAISRTEEGFIYISSVMDGDENAPSTRSGLSDLYKEAVGASRLLIVSRVSNQKVLPWIVSSTGAVRCFDTVSLSQKLSLHRHAKVPILIHVFLWDRAFPSPSAGSATRFRSVPPPAMSLPPEVQLSRHRPNENQVHPLPPQVPNESGGSEIRLERDTAGEVSFRFHDFSLPNNWV</sequence>
<dbReference type="Proteomes" id="UP001141552">
    <property type="component" value="Unassembled WGS sequence"/>
</dbReference>
<evidence type="ECO:0000313" key="2">
    <source>
        <dbReference type="EMBL" id="KAJ4847019.1"/>
    </source>
</evidence>
<feature type="region of interest" description="Disordered" evidence="1">
    <location>
        <begin position="54"/>
        <end position="80"/>
    </location>
</feature>
<dbReference type="AlphaFoldDB" id="A0A9Q0JME4"/>
<reference evidence="2" key="1">
    <citation type="submission" date="2022-02" db="EMBL/GenBank/DDBJ databases">
        <authorList>
            <person name="Henning P.M."/>
            <person name="McCubbin A.G."/>
            <person name="Shore J.S."/>
        </authorList>
    </citation>
    <scope>NUCLEOTIDE SEQUENCE</scope>
    <source>
        <strain evidence="2">F60SS</strain>
        <tissue evidence="2">Leaves</tissue>
    </source>
</reference>
<reference evidence="2" key="2">
    <citation type="journal article" date="2023" name="Plants (Basel)">
        <title>Annotation of the Turnera subulata (Passifloraceae) Draft Genome Reveals the S-Locus Evolved after the Divergence of Turneroideae from Passifloroideae in a Stepwise Manner.</title>
        <authorList>
            <person name="Henning P.M."/>
            <person name="Roalson E.H."/>
            <person name="Mir W."/>
            <person name="McCubbin A.G."/>
            <person name="Shore J.S."/>
        </authorList>
    </citation>
    <scope>NUCLEOTIDE SEQUENCE</scope>
    <source>
        <strain evidence="2">F60SS</strain>
    </source>
</reference>
<organism evidence="2 3">
    <name type="scientific">Turnera subulata</name>
    <dbReference type="NCBI Taxonomy" id="218843"/>
    <lineage>
        <taxon>Eukaryota</taxon>
        <taxon>Viridiplantae</taxon>
        <taxon>Streptophyta</taxon>
        <taxon>Embryophyta</taxon>
        <taxon>Tracheophyta</taxon>
        <taxon>Spermatophyta</taxon>
        <taxon>Magnoliopsida</taxon>
        <taxon>eudicotyledons</taxon>
        <taxon>Gunneridae</taxon>
        <taxon>Pentapetalae</taxon>
        <taxon>rosids</taxon>
        <taxon>fabids</taxon>
        <taxon>Malpighiales</taxon>
        <taxon>Passifloraceae</taxon>
        <taxon>Turnera</taxon>
    </lineage>
</organism>
<feature type="compositionally biased region" description="Low complexity" evidence="1">
    <location>
        <begin position="59"/>
        <end position="75"/>
    </location>
</feature>
<keyword evidence="3" id="KW-1185">Reference proteome</keyword>
<comment type="caution">
    <text evidence="2">The sequence shown here is derived from an EMBL/GenBank/DDBJ whole genome shotgun (WGS) entry which is preliminary data.</text>
</comment>